<evidence type="ECO:0000256" key="8">
    <source>
        <dbReference type="ARBA" id="ARBA00023209"/>
    </source>
</evidence>
<keyword evidence="7 10" id="KW-0472">Membrane</keyword>
<feature type="domain" description="PEP-utilising enzyme mobile" evidence="11">
    <location>
        <begin position="911"/>
        <end position="980"/>
    </location>
</feature>
<dbReference type="Proteomes" id="UP000191901">
    <property type="component" value="Chromosome"/>
</dbReference>
<dbReference type="InterPro" id="IPR051549">
    <property type="entry name" value="PEP_Utilizing_Enz"/>
</dbReference>
<keyword evidence="14" id="KW-1185">Reference proteome</keyword>
<protein>
    <submittedName>
        <fullName evidence="13">Phosphoenolpyruvate synthase</fullName>
        <ecNumber evidence="13">2.7.9.2</ecNumber>
    </submittedName>
</protein>
<dbReference type="Pfam" id="PF00391">
    <property type="entry name" value="PEP-utilizers"/>
    <property type="match status" value="1"/>
</dbReference>
<dbReference type="InterPro" id="IPR008279">
    <property type="entry name" value="PEP-util_enz_mobile_dom"/>
</dbReference>
<dbReference type="InterPro" id="IPR036637">
    <property type="entry name" value="Phosphohistidine_dom_sf"/>
</dbReference>
<keyword evidence="6" id="KW-0443">Lipid metabolism</keyword>
<dbReference type="EC" id="2.7.9.2" evidence="13"/>
<evidence type="ECO:0000256" key="3">
    <source>
        <dbReference type="ARBA" id="ARBA00022679"/>
    </source>
</evidence>
<keyword evidence="2" id="KW-0444">Lipid biosynthesis</keyword>
<organism evidence="13 14">
    <name type="scientific">Halomicronema hongdechloris C2206</name>
    <dbReference type="NCBI Taxonomy" id="1641165"/>
    <lineage>
        <taxon>Bacteria</taxon>
        <taxon>Bacillati</taxon>
        <taxon>Cyanobacteriota</taxon>
        <taxon>Cyanophyceae</taxon>
        <taxon>Nodosilineales</taxon>
        <taxon>Nodosilineaceae</taxon>
        <taxon>Halomicronema</taxon>
    </lineage>
</organism>
<reference evidence="13 14" key="1">
    <citation type="journal article" date="2016" name="Biochim. Biophys. Acta">
        <title>Characterization of red-shifted phycobilisomes isolated from the chlorophyll f-containing cyanobacterium Halomicronema hongdechloris.</title>
        <authorList>
            <person name="Li Y."/>
            <person name="Lin Y."/>
            <person name="Garvey C.J."/>
            <person name="Birch D."/>
            <person name="Corkery R.W."/>
            <person name="Loughlin P.C."/>
            <person name="Scheer H."/>
            <person name="Willows R.D."/>
            <person name="Chen M."/>
        </authorList>
    </citation>
    <scope>NUCLEOTIDE SEQUENCE [LARGE SCALE GENOMIC DNA]</scope>
    <source>
        <strain evidence="13 14">C2206</strain>
    </source>
</reference>
<accession>A0A1Z3HVB2</accession>
<dbReference type="GO" id="GO:0008654">
    <property type="term" value="P:phospholipid biosynthetic process"/>
    <property type="evidence" value="ECO:0007669"/>
    <property type="project" value="UniProtKB-KW"/>
</dbReference>
<dbReference type="PANTHER" id="PTHR43615:SF1">
    <property type="entry name" value="PPDK_N DOMAIN-CONTAINING PROTEIN"/>
    <property type="match status" value="1"/>
</dbReference>
<dbReference type="EMBL" id="CP021983">
    <property type="protein sequence ID" value="ASC74239.1"/>
    <property type="molecule type" value="Genomic_DNA"/>
</dbReference>
<dbReference type="AlphaFoldDB" id="A0A1Z3HVB2"/>
<evidence type="ECO:0000256" key="4">
    <source>
        <dbReference type="ARBA" id="ARBA00022692"/>
    </source>
</evidence>
<dbReference type="GO" id="GO:0005886">
    <property type="term" value="C:plasma membrane"/>
    <property type="evidence" value="ECO:0007669"/>
    <property type="project" value="InterPro"/>
</dbReference>
<evidence type="ECO:0000256" key="7">
    <source>
        <dbReference type="ARBA" id="ARBA00023136"/>
    </source>
</evidence>
<evidence type="ECO:0000313" key="14">
    <source>
        <dbReference type="Proteomes" id="UP000191901"/>
    </source>
</evidence>
<dbReference type="SMART" id="SM01207">
    <property type="entry name" value="G3P_acyltransf"/>
    <property type="match status" value="1"/>
</dbReference>
<dbReference type="Pfam" id="PF01326">
    <property type="entry name" value="PPDK_N"/>
    <property type="match status" value="1"/>
</dbReference>
<keyword evidence="1" id="KW-1003">Cell membrane</keyword>
<name>A0A1Z3HVB2_9CYAN</name>
<dbReference type="InterPro" id="IPR013815">
    <property type="entry name" value="ATP_grasp_subdomain_1"/>
</dbReference>
<dbReference type="Pfam" id="PF02660">
    <property type="entry name" value="G3P_acyltransf"/>
    <property type="match status" value="1"/>
</dbReference>
<feature type="domain" description="Pyruvate phosphate dikinase AMP/ATP-binding" evidence="12">
    <location>
        <begin position="265"/>
        <end position="464"/>
    </location>
</feature>
<dbReference type="SUPFAM" id="SSF56059">
    <property type="entry name" value="Glutathione synthetase ATP-binding domain-like"/>
    <property type="match status" value="1"/>
</dbReference>
<sequence>MSLTQVWGACLILILGPLLGGCPLTGWSTWLLTGKHLSQLGTGNVSVSAAFYHGSRLAGILAVLLEAAKGIAVVLLARHFFPQEPLWEIIALIALVMGRYWISQGAGTTNVTWGIIVHDPITAGLLFGISAIGFTLVRDRKGGRLLVLVLLPLLTALRHSDDGGRVLAMACLSGLIAWIYQKIPDDLDLSPQEGRLESRQMFRFFRGDRALLSLDQPLNPEKVGHKAASLAQLNAWGYPVPRGYVLLAGDDPAPLLEIAAPSPSQPLVVRSSALDEDTDTASAAGLYTSVTQITNQADLAAAIARCFASYQAPAAVQYRRQHHLPDKELAVLVQEQVGGLYSGVAFSRDPISRAGDSVTIEALPGMASRVVSGQTTPEQYRVLVQEDDISPPSDPDAPADWTLPEALTLTVEGDGRVPQRLVQQVAYLARHIETRYHGIPQDIEWTYDGHTLWLLQSRPITTMQPLWTRKIAAEVIPGLIRPLTWSINRPLTCGVWGELFTLVLGNRAEGLDFEATATLHHSRAYFNASLLGDIFLRMGLPRESLDFLTRGAPFSKPPMSSTLRNLPGLLRLLGRELWLDDDFNRDQTTFFQPGLMALTRTVPTQMAPEDLLETIEDILALLKRATYYSILVPLSIAIRQAILRVSDAELDGSQNPEVAALNELRSLAQDTRLLLSTMELDSISSASSLLAALAEHADGDSILSRLDTLVTKYGYLSQVGTDISVPTWKENPSPVRELFAQLVLAPTPATATKSKHQKTATSATWQVDVVQRRLHLKGQVTAVYTRLLAELRWSFVALGQHWHRLGYLAQPDDVFYLQLDDIRQQMNEPLDQRWATLTEAIAARRWQLQQDQQLSSVPYLVYGNEPPHLHRLPPLQSPAAQVLRGIGASPGVVEGTVRVLTDLGGVGSLAHDSILVVPYTDAGWAPLLAQAKGLVAEVGGRLSHGAIVAREYGIPAVMNVNQATQCLHDGQRVRLDGEKGTVEVLFC</sequence>
<evidence type="ECO:0000256" key="6">
    <source>
        <dbReference type="ARBA" id="ARBA00023098"/>
    </source>
</evidence>
<dbReference type="Gene3D" id="3.30.470.20">
    <property type="entry name" value="ATP-grasp fold, B domain"/>
    <property type="match status" value="2"/>
</dbReference>
<keyword evidence="3 13" id="KW-0808">Transferase</keyword>
<dbReference type="SUPFAM" id="SSF52009">
    <property type="entry name" value="Phosphohistidine domain"/>
    <property type="match status" value="1"/>
</dbReference>
<keyword evidence="4 10" id="KW-0812">Transmembrane</keyword>
<dbReference type="KEGG" id="hhg:XM38_052140"/>
<dbReference type="Gene3D" id="3.30.1490.20">
    <property type="entry name" value="ATP-grasp fold, A domain"/>
    <property type="match status" value="1"/>
</dbReference>
<proteinExistence type="predicted"/>
<dbReference type="OrthoDB" id="9765468at2"/>
<evidence type="ECO:0000259" key="11">
    <source>
        <dbReference type="Pfam" id="PF00391"/>
    </source>
</evidence>
<dbReference type="PANTHER" id="PTHR43615">
    <property type="entry name" value="PHOSPHOENOLPYRUVATE SYNTHASE-RELATED"/>
    <property type="match status" value="1"/>
</dbReference>
<evidence type="ECO:0000256" key="2">
    <source>
        <dbReference type="ARBA" id="ARBA00022516"/>
    </source>
</evidence>
<gene>
    <name evidence="13" type="primary">ppsA_5</name>
    <name evidence="13" type="ORF">XM38_052140</name>
</gene>
<dbReference type="Gene3D" id="3.50.30.10">
    <property type="entry name" value="Phosphohistidine domain"/>
    <property type="match status" value="1"/>
</dbReference>
<keyword evidence="5 10" id="KW-1133">Transmembrane helix</keyword>
<evidence type="ECO:0000313" key="13">
    <source>
        <dbReference type="EMBL" id="ASC74239.1"/>
    </source>
</evidence>
<feature type="transmembrane region" description="Helical" evidence="10">
    <location>
        <begin position="115"/>
        <end position="137"/>
    </location>
</feature>
<dbReference type="STRING" id="1641165.XM38_16950"/>
<dbReference type="GO" id="GO:0005524">
    <property type="term" value="F:ATP binding"/>
    <property type="evidence" value="ECO:0007669"/>
    <property type="project" value="InterPro"/>
</dbReference>
<evidence type="ECO:0000256" key="5">
    <source>
        <dbReference type="ARBA" id="ARBA00022989"/>
    </source>
</evidence>
<keyword evidence="9" id="KW-1208">Phospholipid metabolism</keyword>
<evidence type="ECO:0000259" key="12">
    <source>
        <dbReference type="Pfam" id="PF01326"/>
    </source>
</evidence>
<keyword evidence="8" id="KW-0594">Phospholipid biosynthesis</keyword>
<dbReference type="GO" id="GO:0008986">
    <property type="term" value="F:pyruvate, water dikinase activity"/>
    <property type="evidence" value="ECO:0007669"/>
    <property type="project" value="UniProtKB-EC"/>
</dbReference>
<feature type="transmembrane region" description="Helical" evidence="10">
    <location>
        <begin position="86"/>
        <end position="103"/>
    </location>
</feature>
<dbReference type="RefSeq" id="WP_080811163.1">
    <property type="nucleotide sequence ID" value="NZ_CP021983.2"/>
</dbReference>
<dbReference type="GO" id="GO:0043772">
    <property type="term" value="F:acyl-phosphate glycerol-3-phosphate acyltransferase activity"/>
    <property type="evidence" value="ECO:0007669"/>
    <property type="project" value="InterPro"/>
</dbReference>
<dbReference type="InterPro" id="IPR002192">
    <property type="entry name" value="PPDK_AMP/ATP-bd"/>
</dbReference>
<evidence type="ECO:0000256" key="9">
    <source>
        <dbReference type="ARBA" id="ARBA00023264"/>
    </source>
</evidence>
<dbReference type="InterPro" id="IPR003811">
    <property type="entry name" value="G3P_acylTferase_PlsY"/>
</dbReference>
<evidence type="ECO:0000256" key="1">
    <source>
        <dbReference type="ARBA" id="ARBA00022475"/>
    </source>
</evidence>
<evidence type="ECO:0000256" key="10">
    <source>
        <dbReference type="SAM" id="Phobius"/>
    </source>
</evidence>